<protein>
    <submittedName>
        <fullName evidence="1">Uncharacterized protein</fullName>
    </submittedName>
</protein>
<dbReference type="EMBL" id="CAJNDS010000229">
    <property type="protein sequence ID" value="CAE7031257.1"/>
    <property type="molecule type" value="Genomic_DNA"/>
</dbReference>
<dbReference type="PROSITE" id="PS51257">
    <property type="entry name" value="PROKAR_LIPOPROTEIN"/>
    <property type="match status" value="1"/>
</dbReference>
<accession>A0A812IDG1</accession>
<organism evidence="1 2">
    <name type="scientific">Symbiodinium natans</name>
    <dbReference type="NCBI Taxonomy" id="878477"/>
    <lineage>
        <taxon>Eukaryota</taxon>
        <taxon>Sar</taxon>
        <taxon>Alveolata</taxon>
        <taxon>Dinophyceae</taxon>
        <taxon>Suessiales</taxon>
        <taxon>Symbiodiniaceae</taxon>
        <taxon>Symbiodinium</taxon>
    </lineage>
</organism>
<evidence type="ECO:0000313" key="2">
    <source>
        <dbReference type="Proteomes" id="UP000604046"/>
    </source>
</evidence>
<sequence>MSNRAWAWTVNVTVIGGCMGCAKAPCLRLCHPGDGVTDLAVGDAVIAVPPDGMGGPAKGMRQRDRKPLPWPVVDRGRRPKVVDEVVCHNGFRAPAALTSGSFCTTDARWVYAAPSMSPEEAVAGRMGRQIFSDLGRDAFFFSHLKHHSFKL</sequence>
<dbReference type="AlphaFoldDB" id="A0A812IDG1"/>
<name>A0A812IDG1_9DINO</name>
<proteinExistence type="predicted"/>
<gene>
    <name evidence="1" type="ORF">SNAT2548_LOCUS3766</name>
</gene>
<dbReference type="Proteomes" id="UP000604046">
    <property type="component" value="Unassembled WGS sequence"/>
</dbReference>
<evidence type="ECO:0000313" key="1">
    <source>
        <dbReference type="EMBL" id="CAE7031257.1"/>
    </source>
</evidence>
<reference evidence="1" key="1">
    <citation type="submission" date="2021-02" db="EMBL/GenBank/DDBJ databases">
        <authorList>
            <person name="Dougan E. K."/>
            <person name="Rhodes N."/>
            <person name="Thang M."/>
            <person name="Chan C."/>
        </authorList>
    </citation>
    <scope>NUCLEOTIDE SEQUENCE</scope>
</reference>
<keyword evidence="2" id="KW-1185">Reference proteome</keyword>
<comment type="caution">
    <text evidence="1">The sequence shown here is derived from an EMBL/GenBank/DDBJ whole genome shotgun (WGS) entry which is preliminary data.</text>
</comment>